<dbReference type="GeneID" id="108670028"/>
<dbReference type="AlphaFoldDB" id="A0A8B7NHX4"/>
<feature type="compositionally biased region" description="Low complexity" evidence="1">
    <location>
        <begin position="415"/>
        <end position="440"/>
    </location>
</feature>
<dbReference type="OrthoDB" id="10548843at2759"/>
<feature type="region of interest" description="Disordered" evidence="1">
    <location>
        <begin position="184"/>
        <end position="219"/>
    </location>
</feature>
<protein>
    <submittedName>
        <fullName evidence="3">Uncharacterized protein LOC108670028 isoform X1</fullName>
    </submittedName>
</protein>
<feature type="compositionally biased region" description="Basic residues" evidence="1">
    <location>
        <begin position="382"/>
        <end position="414"/>
    </location>
</feature>
<evidence type="ECO:0000313" key="2">
    <source>
        <dbReference type="Proteomes" id="UP000694843"/>
    </source>
</evidence>
<keyword evidence="2" id="KW-1185">Reference proteome</keyword>
<accession>A0A8B7NHX4</accession>
<feature type="compositionally biased region" description="Basic residues" evidence="1">
    <location>
        <begin position="257"/>
        <end position="267"/>
    </location>
</feature>
<reference evidence="3" key="1">
    <citation type="submission" date="2025-08" db="UniProtKB">
        <authorList>
            <consortium name="RefSeq"/>
        </authorList>
    </citation>
    <scope>IDENTIFICATION</scope>
    <source>
        <tissue evidence="3">Whole organism</tissue>
    </source>
</reference>
<dbReference type="RefSeq" id="XP_018012966.1">
    <property type="nucleotide sequence ID" value="XM_018157477.2"/>
</dbReference>
<proteinExistence type="predicted"/>
<dbReference type="Proteomes" id="UP000694843">
    <property type="component" value="Unplaced"/>
</dbReference>
<name>A0A8B7NHX4_HYAAZ</name>
<evidence type="ECO:0000313" key="3">
    <source>
        <dbReference type="RefSeq" id="XP_018012966.1"/>
    </source>
</evidence>
<feature type="compositionally biased region" description="Polar residues" evidence="1">
    <location>
        <begin position="354"/>
        <end position="369"/>
    </location>
</feature>
<dbReference type="KEGG" id="hazt:108670028"/>
<sequence>MSVSSSLAGRLGVPGRGSVSARSSMVKGRAATKKLSTGVGGALAHRLGVPVSSVGSSLSVGIKARLGVGAKKTAYFRPHNQQYYSPYPAEERLSAGAVSADRWRRNIRTADLAARRGINDGKAFSGAAPARLKMSSGRLVGGMHADLIKEMTGLRGAATPQFSPEFRPSGRPVVAMDATRGLTVSLHNNKGRQRGGGASYRQHDDRAGPSSPLAWESDEDVGLELRGRRSRVYDAEAMDVDTGVDVYNASLMFTRTTTHHHHHHHHGPPSLSPSPPAPPRHRAALPSRGRSPPPTSSYRPVRRDVSPYRPPPLARRSSSQYVQEDEPYYSEDYSPPPPPSPPSFHPRYKVRPSLSPSPVVQASIKTSRAATKLPKSSVKSVKAVKRTKLMKPAKKSRKVKAGKIVKGKKTKQFRSTRSSSPDTISSDSSSSSSSGSSSSSEIPKRPAYKAPKERVLPEPHQQVLDPQVRESIASLQGKDPKSKSGPGPGIKNLVFVPNKTGKSLNQRFTFTDR</sequence>
<feature type="region of interest" description="Disordered" evidence="1">
    <location>
        <begin position="1"/>
        <end position="27"/>
    </location>
</feature>
<gene>
    <name evidence="3" type="primary">LOC108670028</name>
</gene>
<feature type="region of interest" description="Disordered" evidence="1">
    <location>
        <begin position="257"/>
        <end position="498"/>
    </location>
</feature>
<evidence type="ECO:0000256" key="1">
    <source>
        <dbReference type="SAM" id="MobiDB-lite"/>
    </source>
</evidence>
<feature type="compositionally biased region" description="Pro residues" evidence="1">
    <location>
        <begin position="334"/>
        <end position="344"/>
    </location>
</feature>
<organism evidence="2 3">
    <name type="scientific">Hyalella azteca</name>
    <name type="common">Amphipod</name>
    <dbReference type="NCBI Taxonomy" id="294128"/>
    <lineage>
        <taxon>Eukaryota</taxon>
        <taxon>Metazoa</taxon>
        <taxon>Ecdysozoa</taxon>
        <taxon>Arthropoda</taxon>
        <taxon>Crustacea</taxon>
        <taxon>Multicrustacea</taxon>
        <taxon>Malacostraca</taxon>
        <taxon>Eumalacostraca</taxon>
        <taxon>Peracarida</taxon>
        <taxon>Amphipoda</taxon>
        <taxon>Senticaudata</taxon>
        <taxon>Talitrida</taxon>
        <taxon>Talitroidea</taxon>
        <taxon>Hyalellidae</taxon>
        <taxon>Hyalella</taxon>
    </lineage>
</organism>